<feature type="transmembrane region" description="Helical" evidence="12">
    <location>
        <begin position="249"/>
        <end position="271"/>
    </location>
</feature>
<protein>
    <submittedName>
        <fullName evidence="13">Alpha-2C adrenergic receptor</fullName>
    </submittedName>
</protein>
<feature type="transmembrane region" description="Helical" evidence="12">
    <location>
        <begin position="169"/>
        <end position="190"/>
    </location>
</feature>
<feature type="region of interest" description="Disordered" evidence="11">
    <location>
        <begin position="471"/>
        <end position="545"/>
    </location>
</feature>
<evidence type="ECO:0000256" key="7">
    <source>
        <dbReference type="ARBA" id="ARBA00023136"/>
    </source>
</evidence>
<dbReference type="PRINTS" id="PR00237">
    <property type="entry name" value="GPCRRHODOPSN"/>
</dbReference>
<feature type="non-terminal residue" evidence="13">
    <location>
        <position position="876"/>
    </location>
</feature>
<evidence type="ECO:0000256" key="9">
    <source>
        <dbReference type="ARBA" id="ARBA00023224"/>
    </source>
</evidence>
<feature type="compositionally biased region" description="Polar residues" evidence="11">
    <location>
        <begin position="491"/>
        <end position="510"/>
    </location>
</feature>
<dbReference type="Pfam" id="PF00001">
    <property type="entry name" value="7tm_1"/>
    <property type="match status" value="2"/>
</dbReference>
<feature type="region of interest" description="Disordered" evidence="11">
    <location>
        <begin position="700"/>
        <end position="736"/>
    </location>
</feature>
<evidence type="ECO:0000256" key="1">
    <source>
        <dbReference type="ARBA" id="ARBA00004651"/>
    </source>
</evidence>
<evidence type="ECO:0000256" key="4">
    <source>
        <dbReference type="ARBA" id="ARBA00022692"/>
    </source>
</evidence>
<dbReference type="EMBL" id="GDIQ01020065">
    <property type="protein sequence ID" value="JAN74672.1"/>
    <property type="molecule type" value="Transcribed_RNA"/>
</dbReference>
<evidence type="ECO:0000256" key="11">
    <source>
        <dbReference type="SAM" id="MobiDB-lite"/>
    </source>
</evidence>
<keyword evidence="7 12" id="KW-0472">Membrane</keyword>
<name>A0A0P5MYE8_9CRUS</name>
<evidence type="ECO:0000256" key="2">
    <source>
        <dbReference type="ARBA" id="ARBA00010663"/>
    </source>
</evidence>
<keyword evidence="8 10" id="KW-0675">Receptor</keyword>
<dbReference type="GO" id="GO:0005886">
    <property type="term" value="C:plasma membrane"/>
    <property type="evidence" value="ECO:0007669"/>
    <property type="project" value="UniProtKB-SubCell"/>
</dbReference>
<dbReference type="AlphaFoldDB" id="A0A0P5MYE8"/>
<keyword evidence="5 12" id="KW-1133">Transmembrane helix</keyword>
<evidence type="ECO:0000256" key="10">
    <source>
        <dbReference type="RuleBase" id="RU000688"/>
    </source>
</evidence>
<evidence type="ECO:0000256" key="12">
    <source>
        <dbReference type="SAM" id="Phobius"/>
    </source>
</evidence>
<dbReference type="GO" id="GO:0004930">
    <property type="term" value="F:G protein-coupled receptor activity"/>
    <property type="evidence" value="ECO:0007669"/>
    <property type="project" value="UniProtKB-KW"/>
</dbReference>
<feature type="transmembrane region" description="Helical" evidence="12">
    <location>
        <begin position="130"/>
        <end position="157"/>
    </location>
</feature>
<keyword evidence="4 10" id="KW-0812">Transmembrane</keyword>
<reference evidence="13" key="1">
    <citation type="submission" date="2015-10" db="EMBL/GenBank/DDBJ databases">
        <title>EvidentialGene: Evidence-directed Construction of Complete mRNA Transcriptomes without Genomes.</title>
        <authorList>
            <person name="Gilbert D.G."/>
        </authorList>
    </citation>
    <scope>NUCLEOTIDE SEQUENCE</scope>
</reference>
<feature type="compositionally biased region" description="Low complexity" evidence="11">
    <location>
        <begin position="723"/>
        <end position="735"/>
    </location>
</feature>
<keyword evidence="6 10" id="KW-0297">G-protein coupled receptor</keyword>
<feature type="region of interest" description="Disordered" evidence="11">
    <location>
        <begin position="329"/>
        <end position="353"/>
    </location>
</feature>
<dbReference type="PROSITE" id="PS50262">
    <property type="entry name" value="G_PROTEIN_RECEP_F1_2"/>
    <property type="match status" value="1"/>
</dbReference>
<dbReference type="PANTHER" id="PTHR24248">
    <property type="entry name" value="ADRENERGIC RECEPTOR-RELATED G-PROTEIN COUPLED RECEPTOR"/>
    <property type="match status" value="1"/>
</dbReference>
<dbReference type="PANTHER" id="PTHR24248:SF189">
    <property type="entry name" value="ALPHA2-ADRENERGIC-LIKE OCTOPAMINE RECEPTOR, ISOFORM B"/>
    <property type="match status" value="1"/>
</dbReference>
<proteinExistence type="inferred from homology"/>
<evidence type="ECO:0000256" key="5">
    <source>
        <dbReference type="ARBA" id="ARBA00022989"/>
    </source>
</evidence>
<comment type="subcellular location">
    <subcellularLocation>
        <location evidence="1">Cell membrane</location>
        <topology evidence="1">Multi-pass membrane protein</topology>
    </subcellularLocation>
</comment>
<feature type="region of interest" description="Disordered" evidence="11">
    <location>
        <begin position="587"/>
        <end position="610"/>
    </location>
</feature>
<organism evidence="13">
    <name type="scientific">Daphnia magna</name>
    <dbReference type="NCBI Taxonomy" id="35525"/>
    <lineage>
        <taxon>Eukaryota</taxon>
        <taxon>Metazoa</taxon>
        <taxon>Ecdysozoa</taxon>
        <taxon>Arthropoda</taxon>
        <taxon>Crustacea</taxon>
        <taxon>Branchiopoda</taxon>
        <taxon>Diplostraca</taxon>
        <taxon>Cladocera</taxon>
        <taxon>Anomopoda</taxon>
        <taxon>Daphniidae</taxon>
        <taxon>Daphnia</taxon>
    </lineage>
</organism>
<evidence type="ECO:0000256" key="8">
    <source>
        <dbReference type="ARBA" id="ARBA00023170"/>
    </source>
</evidence>
<evidence type="ECO:0000256" key="6">
    <source>
        <dbReference type="ARBA" id="ARBA00023040"/>
    </source>
</evidence>
<feature type="region of interest" description="Disordered" evidence="11">
    <location>
        <begin position="659"/>
        <end position="682"/>
    </location>
</feature>
<feature type="transmembrane region" description="Helical" evidence="12">
    <location>
        <begin position="210"/>
        <end position="228"/>
    </location>
</feature>
<comment type="similarity">
    <text evidence="2 10">Belongs to the G-protein coupled receptor 1 family.</text>
</comment>
<dbReference type="OrthoDB" id="5957871at2759"/>
<feature type="transmembrane region" description="Helical" evidence="12">
    <location>
        <begin position="797"/>
        <end position="821"/>
    </location>
</feature>
<feature type="region of interest" description="Disordered" evidence="11">
    <location>
        <begin position="63"/>
        <end position="83"/>
    </location>
</feature>
<dbReference type="PROSITE" id="PS00237">
    <property type="entry name" value="G_PROTEIN_RECEP_F1_1"/>
    <property type="match status" value="1"/>
</dbReference>
<dbReference type="InterPro" id="IPR000276">
    <property type="entry name" value="GPCR_Rhodpsn"/>
</dbReference>
<feature type="transmembrane region" description="Helical" evidence="12">
    <location>
        <begin position="833"/>
        <end position="856"/>
    </location>
</feature>
<evidence type="ECO:0000256" key="3">
    <source>
        <dbReference type="ARBA" id="ARBA00022475"/>
    </source>
</evidence>
<sequence>MNPLLPSLLEHQLIRLTPLSMMTDVDDRGTKMTSPAAIAMMMVMMASLVLDVTGAQTMTDTSKGGALWSGSTDGDELSDSLESPSSENEFLLQLSSDTNWTSFLNGSNDDANNDPNWWRSPVYPSGYTPLGLVIASIFVTFIMIVIVGGNILVIIAIATERSLKGIQNWFIGSLAVADCLLGLIIMPFSLANEMMGYWVFGQWWCDVHSAVDVLLCTSSIMNLCLISLDRYWSITHAIEYLRKRTPERCVIMIAIVWILSGLVSIPPLLGWKKETPQGEFPKCELSEDIGYVLYSALGSFYIPSCIMVFVYIRIYYAARARARRSQENKIKRKLSQTKEQQLEQQHNHRRVSKQQKEIQQHEQLEMKPIKVTVTDSKHPHVQQQSIIANNGNAVAHGDSGRPHLPTVTDCYSRGSLTNIKTFVLSNCNAIDARRHSLSTGGGDLRVMTTNWGPSLSVDRLSVVDGRTNKRNVKEGFASPSNRHKEKILHSTAPSSLTAINESSSTTNDGGQQAGRIATRGSTASPSAHQPVAHRPSSLKNGGDRTSLTTRHCVTFECVSADNSVSYSRVRCSVTNGDQHNERFANEKTVDVETESTTATESTSPAINRRTPLLCPKSRSKFEKLARRILASGMTEGGRMPNTDATIENNRMNTSATYEWSSATNEDDHHLESPSPITASDVPIPLPQALIPCDTGITARDANNHKNLRSGSSLQQDNEHEMASDGGLDPSSSDSGTLARCTVVRPLKIRFCRPNSGSVHKKSSKAKRQVIDTGRVVVREKDPARERRRISRQREKRATLILGLIMGAFIACWLPFFFLYLLAPVCPSCNIQPWGFAFAFWLGYINSALNPVIYTIFNKDFRRAFRRILFRCTIAPY</sequence>
<feature type="transmembrane region" description="Helical" evidence="12">
    <location>
        <begin position="291"/>
        <end position="316"/>
    </location>
</feature>
<feature type="compositionally biased region" description="Low complexity" evidence="11">
    <location>
        <begin position="594"/>
        <end position="603"/>
    </location>
</feature>
<keyword evidence="3" id="KW-1003">Cell membrane</keyword>
<evidence type="ECO:0000313" key="13">
    <source>
        <dbReference type="EMBL" id="JAN74672.1"/>
    </source>
</evidence>
<dbReference type="SMART" id="SM01381">
    <property type="entry name" value="7TM_GPCR_Srsx"/>
    <property type="match status" value="1"/>
</dbReference>
<accession>A0A0P5MYE8</accession>
<dbReference type="Gene3D" id="1.20.1070.10">
    <property type="entry name" value="Rhodopsin 7-helix transmembrane proteins"/>
    <property type="match status" value="2"/>
</dbReference>
<keyword evidence="9 10" id="KW-0807">Transducer</keyword>
<dbReference type="SUPFAM" id="SSF81321">
    <property type="entry name" value="Family A G protein-coupled receptor-like"/>
    <property type="match status" value="1"/>
</dbReference>
<dbReference type="InterPro" id="IPR017452">
    <property type="entry name" value="GPCR_Rhodpsn_7TM"/>
</dbReference>